<dbReference type="RefSeq" id="YP_001468972.1">
    <property type="nucleotide sequence ID" value="NC_009816.1"/>
</dbReference>
<feature type="region of interest" description="Disordered" evidence="1">
    <location>
        <begin position="75"/>
        <end position="95"/>
    </location>
</feature>
<proteinExistence type="predicted"/>
<dbReference type="KEGG" id="vg:5745507"/>
<dbReference type="GeneID" id="5745507"/>
<evidence type="ECO:0000256" key="1">
    <source>
        <dbReference type="SAM" id="MobiDB-lite"/>
    </source>
</evidence>
<evidence type="ECO:0000313" key="3">
    <source>
        <dbReference type="Proteomes" id="UP000002414"/>
    </source>
</evidence>
<dbReference type="EMBL" id="DQ499600">
    <property type="protein sequence ID" value="ABF57524.1"/>
    <property type="molecule type" value="Genomic_DNA"/>
</dbReference>
<protein>
    <submittedName>
        <fullName evidence="2">Gp74</fullName>
    </submittedName>
</protein>
<dbReference type="Proteomes" id="UP000002414">
    <property type="component" value="Segment"/>
</dbReference>
<accession>A7IYE1</accession>
<evidence type="ECO:0000313" key="2">
    <source>
        <dbReference type="EMBL" id="ABF57524.1"/>
    </source>
</evidence>
<name>A7IYE1_9CAUD</name>
<keyword evidence="3" id="KW-1185">Reference proteome</keyword>
<sequence>MSIAGSFRLQYISLNTKTTSRTISSKWPRMSWRRRATDTELTKALEILCWLTMKRRKRTSLIAWSITLRSIRGPVAGTTSSGSPLERELSLVARH</sequence>
<reference evidence="2 3" key="1">
    <citation type="journal article" date="2008" name="Virology">
        <title>Genome sequence of the lytic bacteriophage P1201 from Corynebacterium glutamicum NCHU 87078: Evolutionary relationships to phages from Corynebacterineae.</title>
        <authorList>
            <person name="Chen C.L."/>
            <person name="Pan T.Y."/>
            <person name="Kan S.C."/>
            <person name="Kuan Y.C."/>
            <person name="Hong L.Y."/>
            <person name="Chiu K.R."/>
            <person name="Sheu C.S."/>
            <person name="Yang J.S."/>
            <person name="Hsu W.H."/>
            <person name="Hu H.Y."/>
        </authorList>
    </citation>
    <scope>NUCLEOTIDE SEQUENCE</scope>
</reference>
<organism evidence="2 3">
    <name type="scientific">Corynebacterium phage P1201</name>
    <dbReference type="NCBI Taxonomy" id="384848"/>
    <lineage>
        <taxon>Viruses</taxon>
        <taxon>Duplodnaviria</taxon>
        <taxon>Heunggongvirae</taxon>
        <taxon>Uroviricota</taxon>
        <taxon>Caudoviricetes</taxon>
        <taxon>Zierdtviridae</taxon>
        <taxon>Toshachvirinae</taxon>
        <taxon>Chunghsingvirus</taxon>
        <taxon>Chunghsingvirus P1201</taxon>
        <taxon>Corynebacterium virus P1201</taxon>
    </lineage>
</organism>